<dbReference type="GO" id="GO:0005667">
    <property type="term" value="C:transcription regulator complex"/>
    <property type="evidence" value="ECO:0007669"/>
    <property type="project" value="TreeGrafter"/>
</dbReference>
<name>A0AAV1L7K2_9NEOP</name>
<dbReference type="InterPro" id="IPR004210">
    <property type="entry name" value="BESS_motif"/>
</dbReference>
<keyword evidence="1" id="KW-0539">Nucleus</keyword>
<protein>
    <recommendedName>
        <fullName evidence="6">MADF domain-containing protein</fullName>
    </recommendedName>
</protein>
<dbReference type="PROSITE" id="PS51029">
    <property type="entry name" value="MADF"/>
    <property type="match status" value="1"/>
</dbReference>
<dbReference type="EMBL" id="CAVLGL010000085">
    <property type="protein sequence ID" value="CAK1589987.1"/>
    <property type="molecule type" value="Genomic_DNA"/>
</dbReference>
<dbReference type="SMART" id="SM00595">
    <property type="entry name" value="MADF"/>
    <property type="match status" value="1"/>
</dbReference>
<dbReference type="Pfam" id="PF10545">
    <property type="entry name" value="MADF_DNA_bdg"/>
    <property type="match status" value="1"/>
</dbReference>
<dbReference type="PANTHER" id="PTHR12243:SF67">
    <property type="entry name" value="COREPRESSOR OF PANGOLIN, ISOFORM A-RELATED"/>
    <property type="match status" value="1"/>
</dbReference>
<dbReference type="AlphaFoldDB" id="A0AAV1L7K2"/>
<dbReference type="Pfam" id="PF02944">
    <property type="entry name" value="BESS"/>
    <property type="match status" value="1"/>
</dbReference>
<evidence type="ECO:0000313" key="4">
    <source>
        <dbReference type="EMBL" id="CAK1589987.1"/>
    </source>
</evidence>
<evidence type="ECO:0000259" key="2">
    <source>
        <dbReference type="PROSITE" id="PS51029"/>
    </source>
</evidence>
<evidence type="ECO:0000256" key="1">
    <source>
        <dbReference type="PROSITE-ProRule" id="PRU00371"/>
    </source>
</evidence>
<dbReference type="InterPro" id="IPR039353">
    <property type="entry name" value="TF_Adf1"/>
</dbReference>
<keyword evidence="5" id="KW-1185">Reference proteome</keyword>
<organism evidence="4 5">
    <name type="scientific">Parnassius mnemosyne</name>
    <name type="common">clouded apollo</name>
    <dbReference type="NCBI Taxonomy" id="213953"/>
    <lineage>
        <taxon>Eukaryota</taxon>
        <taxon>Metazoa</taxon>
        <taxon>Ecdysozoa</taxon>
        <taxon>Arthropoda</taxon>
        <taxon>Hexapoda</taxon>
        <taxon>Insecta</taxon>
        <taxon>Pterygota</taxon>
        <taxon>Neoptera</taxon>
        <taxon>Endopterygota</taxon>
        <taxon>Lepidoptera</taxon>
        <taxon>Glossata</taxon>
        <taxon>Ditrysia</taxon>
        <taxon>Papilionoidea</taxon>
        <taxon>Papilionidae</taxon>
        <taxon>Parnassiinae</taxon>
        <taxon>Parnassini</taxon>
        <taxon>Parnassius</taxon>
        <taxon>Driopa</taxon>
    </lineage>
</organism>
<dbReference type="GO" id="GO:0006357">
    <property type="term" value="P:regulation of transcription by RNA polymerase II"/>
    <property type="evidence" value="ECO:0007669"/>
    <property type="project" value="TreeGrafter"/>
</dbReference>
<evidence type="ECO:0000313" key="5">
    <source>
        <dbReference type="Proteomes" id="UP001314205"/>
    </source>
</evidence>
<comment type="subcellular location">
    <subcellularLocation>
        <location evidence="1">Nucleus</location>
    </subcellularLocation>
</comment>
<feature type="domain" description="MADF" evidence="2">
    <location>
        <begin position="9"/>
        <end position="102"/>
    </location>
</feature>
<evidence type="ECO:0008006" key="6">
    <source>
        <dbReference type="Google" id="ProtNLM"/>
    </source>
</evidence>
<accession>A0AAV1L7K2</accession>
<dbReference type="InterPro" id="IPR006578">
    <property type="entry name" value="MADF-dom"/>
</dbReference>
<gene>
    <name evidence="4" type="ORF">PARMNEM_LOCUS10410</name>
</gene>
<sequence>MTYCLDVEMFISEVEKYPEIWDLNSEDNRHRNRKQRAWEQVAQVFITDFDEMSENEKLEVYRKLHSKWRNIRDSYVRDLKRKYSKKGYMYAKHLTFLDNLYKSNNNSGSEEDSRDWNHEDTTKLNKLAGKRRRFDVLNESNVSTSDGEEEIPSTIDNLKRRRVKESKAEKIEFVDAPYTDTSCSYAVEDEDRSFFESLLPAIREFNVDQKLEFRSEVIRLVKDFRKNGSKFKIDLS</sequence>
<dbReference type="Proteomes" id="UP001314205">
    <property type="component" value="Unassembled WGS sequence"/>
</dbReference>
<dbReference type="GO" id="GO:0005634">
    <property type="term" value="C:nucleus"/>
    <property type="evidence" value="ECO:0007669"/>
    <property type="project" value="UniProtKB-SubCell"/>
</dbReference>
<evidence type="ECO:0000259" key="3">
    <source>
        <dbReference type="PROSITE" id="PS51031"/>
    </source>
</evidence>
<reference evidence="4 5" key="1">
    <citation type="submission" date="2023-11" db="EMBL/GenBank/DDBJ databases">
        <authorList>
            <person name="Hedman E."/>
            <person name="Englund M."/>
            <person name="Stromberg M."/>
            <person name="Nyberg Akerstrom W."/>
            <person name="Nylinder S."/>
            <person name="Jareborg N."/>
            <person name="Kallberg Y."/>
            <person name="Kronander E."/>
        </authorList>
    </citation>
    <scope>NUCLEOTIDE SEQUENCE [LARGE SCALE GENOMIC DNA]</scope>
</reference>
<dbReference type="PROSITE" id="PS51031">
    <property type="entry name" value="BESS"/>
    <property type="match status" value="1"/>
</dbReference>
<dbReference type="PANTHER" id="PTHR12243">
    <property type="entry name" value="MADF DOMAIN TRANSCRIPTION FACTOR"/>
    <property type="match status" value="1"/>
</dbReference>
<feature type="domain" description="BESS" evidence="3">
    <location>
        <begin position="188"/>
        <end position="227"/>
    </location>
</feature>
<comment type="caution">
    <text evidence="4">The sequence shown here is derived from an EMBL/GenBank/DDBJ whole genome shotgun (WGS) entry which is preliminary data.</text>
</comment>
<dbReference type="GO" id="GO:0003677">
    <property type="term" value="F:DNA binding"/>
    <property type="evidence" value="ECO:0007669"/>
    <property type="project" value="InterPro"/>
</dbReference>
<proteinExistence type="predicted"/>